<keyword evidence="3" id="KW-1185">Reference proteome</keyword>
<organism evidence="2 3">
    <name type="scientific">Kaistia geumhonensis</name>
    <dbReference type="NCBI Taxonomy" id="410839"/>
    <lineage>
        <taxon>Bacteria</taxon>
        <taxon>Pseudomonadati</taxon>
        <taxon>Pseudomonadota</taxon>
        <taxon>Alphaproteobacteria</taxon>
        <taxon>Hyphomicrobiales</taxon>
        <taxon>Kaistiaceae</taxon>
        <taxon>Kaistia</taxon>
    </lineage>
</organism>
<proteinExistence type="predicted"/>
<dbReference type="GO" id="GO:0019171">
    <property type="term" value="F:(3R)-hydroxyacyl-[acyl-carrier-protein] dehydratase activity"/>
    <property type="evidence" value="ECO:0007669"/>
    <property type="project" value="UniProtKB-EC"/>
</dbReference>
<sequence>MRLEYFQMIDSVVAFDAAAGTIHAKANVPEASPVFEGHFPGYPIMPGVLLIETMAQASGFLILGMNGLTRMPFFMGVQKAKFRKFVGPGTVLDVHARIEHDGSGFTVTKARIEHDGPVCDAELTLRIMDFPAEELRTSLLERAATMGLSRAIATSAGEAT</sequence>
<dbReference type="SUPFAM" id="SSF54637">
    <property type="entry name" value="Thioesterase/thiol ester dehydrase-isomerase"/>
    <property type="match status" value="1"/>
</dbReference>
<protein>
    <submittedName>
        <fullName evidence="2">3-hydroxyacyl-[acyl-carrier-protein] dehydratase</fullName>
        <ecNumber evidence="2">4.2.1.59</ecNumber>
    </submittedName>
</protein>
<dbReference type="RefSeq" id="WP_266279327.1">
    <property type="nucleotide sequence ID" value="NZ_JAPKNF010000001.1"/>
</dbReference>
<dbReference type="CDD" id="cd01288">
    <property type="entry name" value="FabZ"/>
    <property type="match status" value="1"/>
</dbReference>
<comment type="caution">
    <text evidence="2">The sequence shown here is derived from an EMBL/GenBank/DDBJ whole genome shotgun (WGS) entry which is preliminary data.</text>
</comment>
<evidence type="ECO:0000313" key="2">
    <source>
        <dbReference type="EMBL" id="MDQ0516653.1"/>
    </source>
</evidence>
<dbReference type="PANTHER" id="PTHR30272:SF1">
    <property type="entry name" value="3-HYDROXYACYL-[ACYL-CARRIER-PROTEIN] DEHYDRATASE"/>
    <property type="match status" value="1"/>
</dbReference>
<dbReference type="Proteomes" id="UP001223743">
    <property type="component" value="Unassembled WGS sequence"/>
</dbReference>
<dbReference type="InterPro" id="IPR013114">
    <property type="entry name" value="FabA_FabZ"/>
</dbReference>
<gene>
    <name evidence="2" type="ORF">QO015_002266</name>
</gene>
<name>A0ABU0M6R3_9HYPH</name>
<dbReference type="EMBL" id="JAUSWJ010000001">
    <property type="protein sequence ID" value="MDQ0516653.1"/>
    <property type="molecule type" value="Genomic_DNA"/>
</dbReference>
<reference evidence="2 3" key="1">
    <citation type="submission" date="2023-07" db="EMBL/GenBank/DDBJ databases">
        <title>Genomic Encyclopedia of Type Strains, Phase IV (KMG-IV): sequencing the most valuable type-strain genomes for metagenomic binning, comparative biology and taxonomic classification.</title>
        <authorList>
            <person name="Goeker M."/>
        </authorList>
    </citation>
    <scope>NUCLEOTIDE SEQUENCE [LARGE SCALE GENOMIC DNA]</scope>
    <source>
        <strain evidence="2 3">B1-1</strain>
    </source>
</reference>
<evidence type="ECO:0000313" key="3">
    <source>
        <dbReference type="Proteomes" id="UP001223743"/>
    </source>
</evidence>
<keyword evidence="1 2" id="KW-0456">Lyase</keyword>
<accession>A0ABU0M6R3</accession>
<dbReference type="Pfam" id="PF07977">
    <property type="entry name" value="FabA"/>
    <property type="match status" value="1"/>
</dbReference>
<dbReference type="InterPro" id="IPR029069">
    <property type="entry name" value="HotDog_dom_sf"/>
</dbReference>
<dbReference type="PANTHER" id="PTHR30272">
    <property type="entry name" value="3-HYDROXYACYL-[ACYL-CARRIER-PROTEIN] DEHYDRATASE"/>
    <property type="match status" value="1"/>
</dbReference>
<dbReference type="Gene3D" id="3.10.129.10">
    <property type="entry name" value="Hotdog Thioesterase"/>
    <property type="match status" value="1"/>
</dbReference>
<dbReference type="EC" id="4.2.1.59" evidence="2"/>
<evidence type="ECO:0000256" key="1">
    <source>
        <dbReference type="ARBA" id="ARBA00023239"/>
    </source>
</evidence>